<evidence type="ECO:0000256" key="2">
    <source>
        <dbReference type="SAM" id="MobiDB-lite"/>
    </source>
</evidence>
<evidence type="ECO:0000313" key="4">
    <source>
        <dbReference type="EMBL" id="KAL3745159.1"/>
    </source>
</evidence>
<dbReference type="PANTHER" id="PTHR11017:SF570">
    <property type="entry name" value="DISEASE RESISTANCE PROTEIN (TIR-NBS CLASS)-RELATED"/>
    <property type="match status" value="1"/>
</dbReference>
<feature type="domain" description="TIR" evidence="3">
    <location>
        <begin position="38"/>
        <end position="174"/>
    </location>
</feature>
<organism evidence="4 5">
    <name type="scientific">Eucalyptus globulus</name>
    <name type="common">Tasmanian blue gum</name>
    <dbReference type="NCBI Taxonomy" id="34317"/>
    <lineage>
        <taxon>Eukaryota</taxon>
        <taxon>Viridiplantae</taxon>
        <taxon>Streptophyta</taxon>
        <taxon>Embryophyta</taxon>
        <taxon>Tracheophyta</taxon>
        <taxon>Spermatophyta</taxon>
        <taxon>Magnoliopsida</taxon>
        <taxon>eudicotyledons</taxon>
        <taxon>Gunneridae</taxon>
        <taxon>Pentapetalae</taxon>
        <taxon>rosids</taxon>
        <taxon>malvids</taxon>
        <taxon>Myrtales</taxon>
        <taxon>Myrtaceae</taxon>
        <taxon>Myrtoideae</taxon>
        <taxon>Eucalypteae</taxon>
        <taxon>Eucalyptus</taxon>
    </lineage>
</organism>
<dbReference type="Gene3D" id="3.40.50.10140">
    <property type="entry name" value="Toll/interleukin-1 receptor homology (TIR) domain"/>
    <property type="match status" value="1"/>
</dbReference>
<keyword evidence="1" id="KW-0520">NAD</keyword>
<dbReference type="Gene3D" id="3.40.50.300">
    <property type="entry name" value="P-loop containing nucleotide triphosphate hydrolases"/>
    <property type="match status" value="1"/>
</dbReference>
<dbReference type="Proteomes" id="UP001634007">
    <property type="component" value="Unassembled WGS sequence"/>
</dbReference>
<dbReference type="AlphaFoldDB" id="A0ABD3KZN5"/>
<proteinExistence type="predicted"/>
<dbReference type="InterPro" id="IPR035897">
    <property type="entry name" value="Toll_tir_struct_dom_sf"/>
</dbReference>
<dbReference type="PROSITE" id="PS50104">
    <property type="entry name" value="TIR"/>
    <property type="match status" value="1"/>
</dbReference>
<keyword evidence="5" id="KW-1185">Reference proteome</keyword>
<evidence type="ECO:0000256" key="1">
    <source>
        <dbReference type="ARBA" id="ARBA00023027"/>
    </source>
</evidence>
<dbReference type="InterPro" id="IPR000157">
    <property type="entry name" value="TIR_dom"/>
</dbReference>
<comment type="caution">
    <text evidence="4">The sequence shown here is derived from an EMBL/GenBank/DDBJ whole genome shotgun (WGS) entry which is preliminary data.</text>
</comment>
<dbReference type="InterPro" id="IPR027417">
    <property type="entry name" value="P-loop_NTPase"/>
</dbReference>
<evidence type="ECO:0000313" key="5">
    <source>
        <dbReference type="Proteomes" id="UP001634007"/>
    </source>
</evidence>
<evidence type="ECO:0000259" key="3">
    <source>
        <dbReference type="PROSITE" id="PS50104"/>
    </source>
</evidence>
<dbReference type="PANTHER" id="PTHR11017">
    <property type="entry name" value="LEUCINE-RICH REPEAT-CONTAINING PROTEIN"/>
    <property type="match status" value="1"/>
</dbReference>
<reference evidence="4 5" key="1">
    <citation type="submission" date="2024-11" db="EMBL/GenBank/DDBJ databases">
        <title>Chromosome-level genome assembly of Eucalyptus globulus Labill. provides insights into its genome evolution.</title>
        <authorList>
            <person name="Li X."/>
        </authorList>
    </citation>
    <scope>NUCLEOTIDE SEQUENCE [LARGE SCALE GENOMIC DNA]</scope>
    <source>
        <strain evidence="4">CL2024</strain>
        <tissue evidence="4">Fresh tender leaves</tissue>
    </source>
</reference>
<protein>
    <recommendedName>
        <fullName evidence="3">TIR domain-containing protein</fullName>
    </recommendedName>
</protein>
<accession>A0ABD3KZN5</accession>
<dbReference type="PRINTS" id="PR00364">
    <property type="entry name" value="DISEASERSIST"/>
</dbReference>
<dbReference type="SUPFAM" id="SSF52200">
    <property type="entry name" value="Toll/Interleukin receptor TIR domain"/>
    <property type="match status" value="1"/>
</dbReference>
<dbReference type="InterPro" id="IPR002182">
    <property type="entry name" value="NB-ARC"/>
</dbReference>
<dbReference type="EMBL" id="JBJKBG010000003">
    <property type="protein sequence ID" value="KAL3745159.1"/>
    <property type="molecule type" value="Genomic_DNA"/>
</dbReference>
<gene>
    <name evidence="4" type="ORF">ACJRO7_014294</name>
</gene>
<dbReference type="InterPro" id="IPR044974">
    <property type="entry name" value="Disease_R_plants"/>
</dbReference>
<sequence length="424" mass="48009">MKRKEPTPSEDPIYEASSSSTSPHVDEYEGGTETPKENECQVFLSFRGKDTSKVFTDYLYTSLVDAGVRVFRDNNELRVGTDIGSELLCTIMQSKILIPIISKNYASSKWCLRELAQMLKCKRSKGQIVLPIFYKVEASQLRHLTGRWREAINAHNENSDEMVVKEWEAVLKEVGSMLGWESEKIDNGKVMSELKGLFLLNVPAQLVGIDDHVERLMGNIDGEFTNTTVIGIYGMGGIGKTTLAKVLYNKLSGHFEYRSFAADIRETSRRKGIECIQKQLISDILRSQDEVSNVDEGIGVIESQFTSKKILVLLDDVDDNTHLNALIGDGRWFKAGSIIIITTRDKRILDEARTIHMYQLNELPLDQSLMLFSRHAFGEDSPPSDYELISRDIVSTTGGASFSSCSYWFTRVWKDKRSMERNLR</sequence>
<dbReference type="Pfam" id="PF00931">
    <property type="entry name" value="NB-ARC"/>
    <property type="match status" value="1"/>
</dbReference>
<dbReference type="Pfam" id="PF01582">
    <property type="entry name" value="TIR"/>
    <property type="match status" value="1"/>
</dbReference>
<name>A0ABD3KZN5_EUCGL</name>
<feature type="region of interest" description="Disordered" evidence="2">
    <location>
        <begin position="1"/>
        <end position="36"/>
    </location>
</feature>
<dbReference type="FunFam" id="3.40.50.10140:FF:000007">
    <property type="entry name" value="Disease resistance protein (TIR-NBS-LRR class)"/>
    <property type="match status" value="1"/>
</dbReference>
<dbReference type="SMART" id="SM00255">
    <property type="entry name" value="TIR"/>
    <property type="match status" value="1"/>
</dbReference>
<dbReference type="SUPFAM" id="SSF52540">
    <property type="entry name" value="P-loop containing nucleoside triphosphate hydrolases"/>
    <property type="match status" value="1"/>
</dbReference>